<gene>
    <name evidence="2" type="ORF">Q31b_56270</name>
</gene>
<evidence type="ECO:0000313" key="2">
    <source>
        <dbReference type="EMBL" id="TWU34156.1"/>
    </source>
</evidence>
<reference evidence="2 3" key="1">
    <citation type="submission" date="2019-02" db="EMBL/GenBank/DDBJ databases">
        <title>Deep-cultivation of Planctomycetes and their phenomic and genomic characterization uncovers novel biology.</title>
        <authorList>
            <person name="Wiegand S."/>
            <person name="Jogler M."/>
            <person name="Boedeker C."/>
            <person name="Pinto D."/>
            <person name="Vollmers J."/>
            <person name="Rivas-Marin E."/>
            <person name="Kohn T."/>
            <person name="Peeters S.H."/>
            <person name="Heuer A."/>
            <person name="Rast P."/>
            <person name="Oberbeckmann S."/>
            <person name="Bunk B."/>
            <person name="Jeske O."/>
            <person name="Meyerdierks A."/>
            <person name="Storesund J.E."/>
            <person name="Kallscheuer N."/>
            <person name="Luecker S."/>
            <person name="Lage O.M."/>
            <person name="Pohl T."/>
            <person name="Merkel B.J."/>
            <person name="Hornburger P."/>
            <person name="Mueller R.-W."/>
            <person name="Bruemmer F."/>
            <person name="Labrenz M."/>
            <person name="Spormann A.M."/>
            <person name="Op Den Camp H."/>
            <person name="Overmann J."/>
            <person name="Amann R."/>
            <person name="Jetten M.S.M."/>
            <person name="Mascher T."/>
            <person name="Medema M.H."/>
            <person name="Devos D.P."/>
            <person name="Kaster A.-K."/>
            <person name="Ovreas L."/>
            <person name="Rohde M."/>
            <person name="Galperin M.Y."/>
            <person name="Jogler C."/>
        </authorList>
    </citation>
    <scope>NUCLEOTIDE SEQUENCE [LARGE SCALE GENOMIC DNA]</scope>
    <source>
        <strain evidence="2 3">Q31b</strain>
    </source>
</reference>
<dbReference type="EMBL" id="SJPY01000012">
    <property type="protein sequence ID" value="TWU34156.1"/>
    <property type="molecule type" value="Genomic_DNA"/>
</dbReference>
<proteinExistence type="predicted"/>
<dbReference type="AlphaFoldDB" id="A0A5C6DGF3"/>
<organism evidence="2 3">
    <name type="scientific">Novipirellula aureliae</name>
    <dbReference type="NCBI Taxonomy" id="2527966"/>
    <lineage>
        <taxon>Bacteria</taxon>
        <taxon>Pseudomonadati</taxon>
        <taxon>Planctomycetota</taxon>
        <taxon>Planctomycetia</taxon>
        <taxon>Pirellulales</taxon>
        <taxon>Pirellulaceae</taxon>
        <taxon>Novipirellula</taxon>
    </lineage>
</organism>
<accession>A0A5C6DGF3</accession>
<name>A0A5C6DGF3_9BACT</name>
<comment type="caution">
    <text evidence="2">The sequence shown here is derived from an EMBL/GenBank/DDBJ whole genome shotgun (WGS) entry which is preliminary data.</text>
</comment>
<sequence length="140" mass="14882" precursor="true">MFHAIFHLMLIASLLVCPVRCSAHAAISSAENSEVTVVCCCCDAGGAESSVSKIPNDCPGNGCPDDGCDCQACICNGAIMQSDAQEVSAVDIDFCSFLAPIEVRLLGIASVYLDRHHDLRLVCRYLSGRDACIAHQSFLI</sequence>
<keyword evidence="3" id="KW-1185">Reference proteome</keyword>
<dbReference type="Proteomes" id="UP000315471">
    <property type="component" value="Unassembled WGS sequence"/>
</dbReference>
<feature type="chain" id="PRO_5023023100" description="Secreted protein" evidence="1">
    <location>
        <begin position="26"/>
        <end position="140"/>
    </location>
</feature>
<evidence type="ECO:0000313" key="3">
    <source>
        <dbReference type="Proteomes" id="UP000315471"/>
    </source>
</evidence>
<keyword evidence="1" id="KW-0732">Signal</keyword>
<dbReference type="RefSeq" id="WP_146602689.1">
    <property type="nucleotide sequence ID" value="NZ_SJPY01000012.1"/>
</dbReference>
<dbReference type="OrthoDB" id="288963at2"/>
<feature type="signal peptide" evidence="1">
    <location>
        <begin position="1"/>
        <end position="25"/>
    </location>
</feature>
<protein>
    <recommendedName>
        <fullName evidence="4">Secreted protein</fullName>
    </recommendedName>
</protein>
<evidence type="ECO:0008006" key="4">
    <source>
        <dbReference type="Google" id="ProtNLM"/>
    </source>
</evidence>
<evidence type="ECO:0000256" key="1">
    <source>
        <dbReference type="SAM" id="SignalP"/>
    </source>
</evidence>